<name>A0A833GZ04_9LEPT</name>
<evidence type="ECO:0000313" key="1">
    <source>
        <dbReference type="EMBL" id="KAB2929166.1"/>
    </source>
</evidence>
<accession>A0A833GZ04</accession>
<proteinExistence type="predicted"/>
<organism evidence="1 2">
    <name type="scientific">Leptonema illini</name>
    <dbReference type="NCBI Taxonomy" id="183"/>
    <lineage>
        <taxon>Bacteria</taxon>
        <taxon>Pseudomonadati</taxon>
        <taxon>Spirochaetota</taxon>
        <taxon>Spirochaetia</taxon>
        <taxon>Leptospirales</taxon>
        <taxon>Leptospiraceae</taxon>
        <taxon>Leptonema</taxon>
    </lineage>
</organism>
<dbReference type="EMBL" id="WBUI01000036">
    <property type="protein sequence ID" value="KAB2929166.1"/>
    <property type="molecule type" value="Genomic_DNA"/>
</dbReference>
<evidence type="ECO:0000313" key="2">
    <source>
        <dbReference type="Proteomes" id="UP000460298"/>
    </source>
</evidence>
<comment type="caution">
    <text evidence="1">The sequence shown here is derived from an EMBL/GenBank/DDBJ whole genome shotgun (WGS) entry which is preliminary data.</text>
</comment>
<dbReference type="AlphaFoldDB" id="A0A833GZ04"/>
<gene>
    <name evidence="1" type="ORF">F9K24_20800</name>
</gene>
<protein>
    <submittedName>
        <fullName evidence="1">Uncharacterized protein</fullName>
    </submittedName>
</protein>
<sequence length="196" mass="21819">MPTSPHAIGDDHAGLDAMAWQHAQGEPHPSTYAAFKSLLQKNPFNVPAGIAINYPVREDEYWIEYEPDKWEKVVPLPHGLYVDLWRNRKQTLGFVRLGKVYRNAVYVRDLVAPLTKEIDADIRKRYKATELTKPDDYRPDPEPPSTKDTNLTGLFIGGLIGYAFGELSGNKASALLYGAAGAAAGWLIDRVEDVVP</sequence>
<dbReference type="Proteomes" id="UP000460298">
    <property type="component" value="Unassembled WGS sequence"/>
</dbReference>
<reference evidence="1 2" key="1">
    <citation type="submission" date="2019-10" db="EMBL/GenBank/DDBJ databases">
        <title>Extracellular Electron Transfer in a Candidatus Methanoperedens spp. Enrichment Culture.</title>
        <authorList>
            <person name="Berger S."/>
            <person name="Rangel Shaw D."/>
            <person name="Berben T."/>
            <person name="In 'T Zandt M."/>
            <person name="Frank J."/>
            <person name="Reimann J."/>
            <person name="Jetten M.S.M."/>
            <person name="Welte C.U."/>
        </authorList>
    </citation>
    <scope>NUCLEOTIDE SEQUENCE [LARGE SCALE GENOMIC DNA]</scope>
    <source>
        <strain evidence="1">SB12</strain>
    </source>
</reference>